<proteinExistence type="predicted"/>
<feature type="compositionally biased region" description="Basic and acidic residues" evidence="1">
    <location>
        <begin position="87"/>
        <end position="96"/>
    </location>
</feature>
<keyword evidence="2" id="KW-0472">Membrane</keyword>
<evidence type="ECO:0000313" key="5">
    <source>
        <dbReference type="Proteomes" id="UP000539313"/>
    </source>
</evidence>
<comment type="caution">
    <text evidence="4">The sequence shown here is derived from an EMBL/GenBank/DDBJ whole genome shotgun (WGS) entry which is preliminary data.</text>
</comment>
<protein>
    <submittedName>
        <fullName evidence="4">Glycerol uptake facilitator-like aquaporin</fullName>
    </submittedName>
</protein>
<feature type="region of interest" description="Disordered" evidence="1">
    <location>
        <begin position="87"/>
        <end position="107"/>
    </location>
</feature>
<feature type="transmembrane region" description="Helical" evidence="2">
    <location>
        <begin position="130"/>
        <end position="153"/>
    </location>
</feature>
<organism evidence="4 5">
    <name type="scientific">Thermomonospora cellulosilytica</name>
    <dbReference type="NCBI Taxonomy" id="1411118"/>
    <lineage>
        <taxon>Bacteria</taxon>
        <taxon>Bacillati</taxon>
        <taxon>Actinomycetota</taxon>
        <taxon>Actinomycetes</taxon>
        <taxon>Streptosporangiales</taxon>
        <taxon>Thermomonosporaceae</taxon>
        <taxon>Thermomonospora</taxon>
    </lineage>
</organism>
<gene>
    <name evidence="4" type="ORF">HNR21_003860</name>
</gene>
<sequence length="223" mass="24175">MGFVRRNSLTLCFLLLMAGALAGQALAGLADYNERQTAEGASAASLGEYVTSAAYAVDVAENWQSEYLQFFLFIFLTVWLVQHGSPESKEPHKAGTESDEDQQVGRYAGEGSPEWARAGGLRGMLFSRSLGLVMGAFFLLSWGAQSVAGWAAYNSDRFARYEDAVSWGGYLAAPDFWSRTFQNWQSEFLAVASMVALSIYLRQRGSPESKPVGAPHGATGVEG</sequence>
<keyword evidence="5" id="KW-1185">Reference proteome</keyword>
<reference evidence="4 5" key="1">
    <citation type="submission" date="2020-08" db="EMBL/GenBank/DDBJ databases">
        <title>Sequencing the genomes of 1000 actinobacteria strains.</title>
        <authorList>
            <person name="Klenk H.-P."/>
        </authorList>
    </citation>
    <scope>NUCLEOTIDE SEQUENCE [LARGE SCALE GENOMIC DNA]</scope>
    <source>
        <strain evidence="4 5">DSM 45823</strain>
    </source>
</reference>
<evidence type="ECO:0000256" key="3">
    <source>
        <dbReference type="SAM" id="SignalP"/>
    </source>
</evidence>
<feature type="chain" id="PRO_5039320751" evidence="3">
    <location>
        <begin position="23"/>
        <end position="223"/>
    </location>
</feature>
<keyword evidence="2" id="KW-1133">Transmembrane helix</keyword>
<accession>A0A7W3R951</accession>
<dbReference type="RefSeq" id="WP_182706282.1">
    <property type="nucleotide sequence ID" value="NZ_JACJII010000001.1"/>
</dbReference>
<dbReference type="Proteomes" id="UP000539313">
    <property type="component" value="Unassembled WGS sequence"/>
</dbReference>
<name>A0A7W3R951_9ACTN</name>
<dbReference type="InterPro" id="IPR046657">
    <property type="entry name" value="DUF6766"/>
</dbReference>
<evidence type="ECO:0000313" key="4">
    <source>
        <dbReference type="EMBL" id="MBA9004978.1"/>
    </source>
</evidence>
<dbReference type="AlphaFoldDB" id="A0A7W3R951"/>
<dbReference type="Pfam" id="PF20554">
    <property type="entry name" value="DUF6766"/>
    <property type="match status" value="1"/>
</dbReference>
<keyword evidence="3" id="KW-0732">Signal</keyword>
<evidence type="ECO:0000256" key="1">
    <source>
        <dbReference type="SAM" id="MobiDB-lite"/>
    </source>
</evidence>
<dbReference type="EMBL" id="JACJII010000001">
    <property type="protein sequence ID" value="MBA9004978.1"/>
    <property type="molecule type" value="Genomic_DNA"/>
</dbReference>
<keyword evidence="2" id="KW-0812">Transmembrane</keyword>
<evidence type="ECO:0000256" key="2">
    <source>
        <dbReference type="SAM" id="Phobius"/>
    </source>
</evidence>
<feature type="signal peptide" evidence="3">
    <location>
        <begin position="1"/>
        <end position="22"/>
    </location>
</feature>